<dbReference type="AlphaFoldDB" id="A0A0C2FXH5"/>
<evidence type="ECO:0000259" key="14">
    <source>
        <dbReference type="Pfam" id="PF17405"/>
    </source>
</evidence>
<dbReference type="PANTHER" id="PTHR17972:SF0">
    <property type="entry name" value="NUCLEOLAR PROTEIN 6"/>
    <property type="match status" value="1"/>
</dbReference>
<evidence type="ECO:0000256" key="6">
    <source>
        <dbReference type="ARBA" id="ARBA00022884"/>
    </source>
</evidence>
<sequence length="636" mass="71295">MKRSRPDDDVDMQSVVKPMTNAFRLQYEDAERDRHAAPEVIVKWEEIAKKVAVTLKTAKLKHVCQYKDLESWKKHGVTHPLIQHAAAVAKTTSSVTEYKWTPPEESIFGKRDYINLTYPAKRAHYMCSCLVALRKAHKEFEADFSPGLGGDAIFPNIRLSDKTSSGSVLIHFGASESALAKTSRFAPNISNIRASTIYPEITDKDEEATPMFNQRVLRTVLEPAMIRRVSAELRHKENIVSALALATRWFRSRGLQEFDDLLLACFMVRLLEENVVVKQQDLLTVLRNFFLAIVNWDTSVAMGFQPDDLEDDVISAHLAAFPVVFLDGTGYWNVASGISKDSFLLAKADLSRSLISLGDCLAFDTLFLERHHFFSSFDHCFRLDLSPENKKLLCKMSDLVVDTIDDSDRLRRFTEKLSKNINECMGERFDNMCIHRLEDTDKQTSSFLLGFRVKRGWTNPITMGPVATEPSAKAFRLLWKEKTQLRKFADTRICECMVWANTASPAVPHSILQFILVNHFGLPAGCISWRSVFPTGFSSPKDVNTKITTAFASLSGILRSAKGLPLMITNIHGISSYIRDTEPCAAEVLCTTDQGHIEDGRRMPAQRAVPPYTGAVTGKLEVFLGGGGGVWLENSG</sequence>
<evidence type="ECO:0000259" key="13">
    <source>
        <dbReference type="Pfam" id="PF17404"/>
    </source>
</evidence>
<comment type="similarity">
    <text evidence="3 10">Belongs to the NRAP family.</text>
</comment>
<evidence type="ECO:0000313" key="16">
    <source>
        <dbReference type="Proteomes" id="UP000054047"/>
    </source>
</evidence>
<organism evidence="15 16">
    <name type="scientific">Ancylostoma duodenale</name>
    <dbReference type="NCBI Taxonomy" id="51022"/>
    <lineage>
        <taxon>Eukaryota</taxon>
        <taxon>Metazoa</taxon>
        <taxon>Ecdysozoa</taxon>
        <taxon>Nematoda</taxon>
        <taxon>Chromadorea</taxon>
        <taxon>Rhabditida</taxon>
        <taxon>Rhabditina</taxon>
        <taxon>Rhabditomorpha</taxon>
        <taxon>Strongyloidea</taxon>
        <taxon>Ancylostomatidae</taxon>
        <taxon>Ancylostomatinae</taxon>
        <taxon>Ancylostoma</taxon>
    </lineage>
</organism>
<dbReference type="Gene3D" id="1.10.1410.10">
    <property type="match status" value="1"/>
</dbReference>
<accession>A0A0C2FXH5</accession>
<comment type="function">
    <text evidence="8">Part of the small subunit (SSU) processome, first precursor of the small eukaryotic ribosomal subunit. During the assembly of the SSU processome in the nucleolus, many ribosome biogenesis factors, an RNA chaperone and ribosomal proteins associate with the nascent pre-rRNA and work in concert to generate RNA folding, modifications, rearrangements and cleavage as well as targeted degradation of pre-ribosomal RNA by the RNA exosome.</text>
</comment>
<evidence type="ECO:0000256" key="7">
    <source>
        <dbReference type="ARBA" id="ARBA00023242"/>
    </source>
</evidence>
<evidence type="ECO:0000256" key="8">
    <source>
        <dbReference type="ARBA" id="ARBA00035000"/>
    </source>
</evidence>
<evidence type="ECO:0000256" key="2">
    <source>
        <dbReference type="ARBA" id="ARBA00004604"/>
    </source>
</evidence>
<keyword evidence="16" id="KW-1185">Reference proteome</keyword>
<dbReference type="Proteomes" id="UP000054047">
    <property type="component" value="Unassembled WGS sequence"/>
</dbReference>
<dbReference type="PANTHER" id="PTHR17972">
    <property type="entry name" value="NUCLEOLAR RNA-ASSOCIATED PROTEIN"/>
    <property type="match status" value="1"/>
</dbReference>
<evidence type="ECO:0000259" key="11">
    <source>
        <dbReference type="Pfam" id="PF03813"/>
    </source>
</evidence>
<dbReference type="Pfam" id="PF17403">
    <property type="entry name" value="Nrap_D2"/>
    <property type="match status" value="1"/>
</dbReference>
<dbReference type="GO" id="GO:0005694">
    <property type="term" value="C:chromosome"/>
    <property type="evidence" value="ECO:0007669"/>
    <property type="project" value="UniProtKB-SubCell"/>
</dbReference>
<dbReference type="GO" id="GO:0006364">
    <property type="term" value="P:rRNA processing"/>
    <property type="evidence" value="ECO:0007669"/>
    <property type="project" value="TreeGrafter"/>
</dbReference>
<evidence type="ECO:0000256" key="3">
    <source>
        <dbReference type="ARBA" id="ARBA00006674"/>
    </source>
</evidence>
<dbReference type="GO" id="GO:0032545">
    <property type="term" value="C:CURI complex"/>
    <property type="evidence" value="ECO:0007669"/>
    <property type="project" value="TreeGrafter"/>
</dbReference>
<dbReference type="Pfam" id="PF17405">
    <property type="entry name" value="Nrap_D4"/>
    <property type="match status" value="1"/>
</dbReference>
<dbReference type="GO" id="GO:0006409">
    <property type="term" value="P:tRNA export from nucleus"/>
    <property type="evidence" value="ECO:0007669"/>
    <property type="project" value="TreeGrafter"/>
</dbReference>
<name>A0A0C2FXH5_9BILA</name>
<evidence type="ECO:0000256" key="5">
    <source>
        <dbReference type="ARBA" id="ARBA00022454"/>
    </source>
</evidence>
<dbReference type="GO" id="GO:0034456">
    <property type="term" value="C:UTP-C complex"/>
    <property type="evidence" value="ECO:0007669"/>
    <property type="project" value="TreeGrafter"/>
</dbReference>
<reference evidence="15 16" key="1">
    <citation type="submission" date="2013-12" db="EMBL/GenBank/DDBJ databases">
        <title>Draft genome of the parsitic nematode Ancylostoma duodenale.</title>
        <authorList>
            <person name="Mitreva M."/>
        </authorList>
    </citation>
    <scope>NUCLEOTIDE SEQUENCE [LARGE SCALE GENOMIC DNA]</scope>
    <source>
        <strain evidence="15 16">Zhejiang</strain>
    </source>
</reference>
<dbReference type="InterPro" id="IPR035367">
    <property type="entry name" value="Nrap_D2"/>
</dbReference>
<feature type="domain" description="Nrap protein" evidence="12">
    <location>
        <begin position="240"/>
        <end position="369"/>
    </location>
</feature>
<keyword evidence="7 10" id="KW-0539">Nucleus</keyword>
<dbReference type="Pfam" id="PF03813">
    <property type="entry name" value="Nrap"/>
    <property type="match status" value="1"/>
</dbReference>
<evidence type="ECO:0000256" key="10">
    <source>
        <dbReference type="RuleBase" id="RU364032"/>
    </source>
</evidence>
<dbReference type="InterPro" id="IPR035368">
    <property type="entry name" value="Nrap_D3"/>
</dbReference>
<dbReference type="InterPro" id="IPR035369">
    <property type="entry name" value="Nrap_D4"/>
</dbReference>
<dbReference type="EMBL" id="KN741604">
    <property type="protein sequence ID" value="KIH53280.1"/>
    <property type="molecule type" value="Genomic_DNA"/>
</dbReference>
<evidence type="ECO:0000313" key="15">
    <source>
        <dbReference type="EMBL" id="KIH53280.1"/>
    </source>
</evidence>
<keyword evidence="6 10" id="KW-0694">RNA-binding</keyword>
<evidence type="ECO:0000256" key="1">
    <source>
        <dbReference type="ARBA" id="ARBA00004286"/>
    </source>
</evidence>
<evidence type="ECO:0000259" key="12">
    <source>
        <dbReference type="Pfam" id="PF17403"/>
    </source>
</evidence>
<protein>
    <recommendedName>
        <fullName evidence="4 10">Nucleolar protein 6</fullName>
    </recommendedName>
</protein>
<evidence type="ECO:0000256" key="9">
    <source>
        <dbReference type="ARBA" id="ARBA00035020"/>
    </source>
</evidence>
<dbReference type="OrthoDB" id="10251401at2759"/>
<gene>
    <name evidence="15" type="ORF">ANCDUO_16596</name>
</gene>
<comment type="subunit">
    <text evidence="9">Part of the small subunit (SSU) processome, composed of more than 70 proteins and the RNA chaperone small nucleolar RNA (snoRNA) U3.</text>
</comment>
<feature type="domain" description="Nrap protein" evidence="14">
    <location>
        <begin position="544"/>
        <end position="589"/>
    </location>
</feature>
<dbReference type="Pfam" id="PF17404">
    <property type="entry name" value="Nrap_D3"/>
    <property type="match status" value="1"/>
</dbReference>
<dbReference type="GO" id="GO:0003723">
    <property type="term" value="F:RNA binding"/>
    <property type="evidence" value="ECO:0007669"/>
    <property type="project" value="UniProtKB-KW"/>
</dbReference>
<dbReference type="InterPro" id="IPR005554">
    <property type="entry name" value="NOL6/Upt22"/>
</dbReference>
<comment type="subcellular location">
    <subcellularLocation>
        <location evidence="1">Chromosome</location>
    </subcellularLocation>
    <subcellularLocation>
        <location evidence="2 10">Nucleus</location>
        <location evidence="2 10">Nucleolus</location>
    </subcellularLocation>
</comment>
<keyword evidence="5" id="KW-0158">Chromosome</keyword>
<dbReference type="GO" id="GO:0032040">
    <property type="term" value="C:small-subunit processome"/>
    <property type="evidence" value="ECO:0007669"/>
    <property type="project" value="TreeGrafter"/>
</dbReference>
<feature type="domain" description="Nrap protein" evidence="11">
    <location>
        <begin position="105"/>
        <end position="221"/>
    </location>
</feature>
<dbReference type="InterPro" id="IPR035082">
    <property type="entry name" value="Nrap_D1"/>
</dbReference>
<proteinExistence type="inferred from homology"/>
<feature type="domain" description="Nrap protein" evidence="13">
    <location>
        <begin position="375"/>
        <end position="520"/>
    </location>
</feature>
<evidence type="ECO:0000256" key="4">
    <source>
        <dbReference type="ARBA" id="ARBA00016437"/>
    </source>
</evidence>